<accession>A0A4Q0PI93</accession>
<dbReference type="EMBL" id="QOVL01000020">
    <property type="protein sequence ID" value="RXG25989.1"/>
    <property type="molecule type" value="Genomic_DNA"/>
</dbReference>
<feature type="transmembrane region" description="Helical" evidence="6">
    <location>
        <begin position="343"/>
        <end position="364"/>
    </location>
</feature>
<dbReference type="PANTHER" id="PTHR30250">
    <property type="entry name" value="PST FAMILY PREDICTED COLANIC ACID TRANSPORTER"/>
    <property type="match status" value="1"/>
</dbReference>
<protein>
    <submittedName>
        <fullName evidence="7">Na+-driven multidrug efflux pump</fullName>
    </submittedName>
</protein>
<evidence type="ECO:0000256" key="2">
    <source>
        <dbReference type="ARBA" id="ARBA00022475"/>
    </source>
</evidence>
<proteinExistence type="predicted"/>
<feature type="transmembrane region" description="Helical" evidence="6">
    <location>
        <begin position="313"/>
        <end position="337"/>
    </location>
</feature>
<comment type="subcellular location">
    <subcellularLocation>
        <location evidence="1">Cell membrane</location>
        <topology evidence="1">Multi-pass membrane protein</topology>
    </subcellularLocation>
</comment>
<dbReference type="Pfam" id="PF01943">
    <property type="entry name" value="Polysacc_synt"/>
    <property type="match status" value="1"/>
</dbReference>
<organism evidence="7 8">
    <name type="scientific">Leeuwenhoekiella marinoflava</name>
    <dbReference type="NCBI Taxonomy" id="988"/>
    <lineage>
        <taxon>Bacteria</taxon>
        <taxon>Pseudomonadati</taxon>
        <taxon>Bacteroidota</taxon>
        <taxon>Flavobacteriia</taxon>
        <taxon>Flavobacteriales</taxon>
        <taxon>Flavobacteriaceae</taxon>
        <taxon>Leeuwenhoekiella</taxon>
    </lineage>
</organism>
<feature type="transmembrane region" description="Helical" evidence="6">
    <location>
        <begin position="156"/>
        <end position="178"/>
    </location>
</feature>
<dbReference type="RefSeq" id="WP_073100379.1">
    <property type="nucleotide sequence ID" value="NZ_QOVL01000020.1"/>
</dbReference>
<feature type="transmembrane region" description="Helical" evidence="6">
    <location>
        <begin position="402"/>
        <end position="424"/>
    </location>
</feature>
<dbReference type="Proteomes" id="UP000290608">
    <property type="component" value="Unassembled WGS sequence"/>
</dbReference>
<reference evidence="7 8" key="1">
    <citation type="submission" date="2018-07" db="EMBL/GenBank/DDBJ databases">
        <title>Leeuwenhoekiella genomics.</title>
        <authorList>
            <person name="Tahon G."/>
            <person name="Willems A."/>
        </authorList>
    </citation>
    <scope>NUCLEOTIDE SEQUENCE [LARGE SCALE GENOMIC DNA]</scope>
    <source>
        <strain evidence="7 8">LMG 1345</strain>
    </source>
</reference>
<dbReference type="AlphaFoldDB" id="A0A4Q0PI93"/>
<evidence type="ECO:0000256" key="1">
    <source>
        <dbReference type="ARBA" id="ARBA00004651"/>
    </source>
</evidence>
<keyword evidence="2" id="KW-1003">Cell membrane</keyword>
<dbReference type="InterPro" id="IPR050833">
    <property type="entry name" value="Poly_Biosynth_Transport"/>
</dbReference>
<dbReference type="PANTHER" id="PTHR30250:SF26">
    <property type="entry name" value="PSMA PROTEIN"/>
    <property type="match status" value="1"/>
</dbReference>
<evidence type="ECO:0000256" key="4">
    <source>
        <dbReference type="ARBA" id="ARBA00022989"/>
    </source>
</evidence>
<feature type="transmembrane region" description="Helical" evidence="6">
    <location>
        <begin position="184"/>
        <end position="207"/>
    </location>
</feature>
<evidence type="ECO:0000313" key="8">
    <source>
        <dbReference type="Proteomes" id="UP000290608"/>
    </source>
</evidence>
<feature type="transmembrane region" description="Helical" evidence="6">
    <location>
        <begin position="12"/>
        <end position="29"/>
    </location>
</feature>
<feature type="transmembrane region" description="Helical" evidence="6">
    <location>
        <begin position="128"/>
        <end position="149"/>
    </location>
</feature>
<sequence>MNAANRVAANTLILYGRMLLTMGITLYSTRLVLNALGSTDYGIYNLVAGIIVMLSFLNTAMATSSQRYLSFHQGRKDLQKQREVFTNSFFLHIVIGAIIVVALEVAGLFLFDGFLNIPADRIDSAQVIYHYMAVTVFFTVITVPFNGLLTAHENMLWVAFVNIIETLLKLGIALFLYTLSSDRLVVYGILTASIVVVSFVLYSVFCFRKYPECTFKGVMKPEPGFVKELAGFAGWNLFGALCGMGRNQGLALILNLFFGTVVNAAYGIANQVGSQLQFFSRTMLRALNPQIMKSEGADDRERMLRLSMMASKFGFFLLSFFAIPIIFEMEAILRFWLKEVPPNTVIFCQLILLGALANQLTIGLQSAMQAYGNIKWYQTIVGSVIIFNLPLAYVLLKFFKVDAYIVLVSYVIIELLACFLRMVFVKYKLGLSFSIYIQKVYLKEMLPILGCVLLNIVMINVFDFSYRFVLTAIVSGFIYIGLIYLFGLEPHERSLIKNSFDKIKGKIKGL</sequence>
<feature type="transmembrane region" description="Helical" evidence="6">
    <location>
        <begin position="84"/>
        <end position="108"/>
    </location>
</feature>
<feature type="transmembrane region" description="Helical" evidence="6">
    <location>
        <begin position="468"/>
        <end position="487"/>
    </location>
</feature>
<keyword evidence="4 6" id="KW-1133">Transmembrane helix</keyword>
<feature type="transmembrane region" description="Helical" evidence="6">
    <location>
        <begin position="445"/>
        <end position="462"/>
    </location>
</feature>
<dbReference type="STRING" id="1122159.SAMN02745246_03321"/>
<feature type="transmembrane region" description="Helical" evidence="6">
    <location>
        <begin position="41"/>
        <end position="63"/>
    </location>
</feature>
<keyword evidence="5 6" id="KW-0472">Membrane</keyword>
<dbReference type="GO" id="GO:0005886">
    <property type="term" value="C:plasma membrane"/>
    <property type="evidence" value="ECO:0007669"/>
    <property type="project" value="UniProtKB-SubCell"/>
</dbReference>
<evidence type="ECO:0000256" key="5">
    <source>
        <dbReference type="ARBA" id="ARBA00023136"/>
    </source>
</evidence>
<evidence type="ECO:0000256" key="3">
    <source>
        <dbReference type="ARBA" id="ARBA00022692"/>
    </source>
</evidence>
<evidence type="ECO:0000256" key="6">
    <source>
        <dbReference type="SAM" id="Phobius"/>
    </source>
</evidence>
<gene>
    <name evidence="7" type="ORF">DSL99_3395</name>
</gene>
<name>A0A4Q0PI93_9FLAO</name>
<evidence type="ECO:0000313" key="7">
    <source>
        <dbReference type="EMBL" id="RXG25989.1"/>
    </source>
</evidence>
<dbReference type="InterPro" id="IPR002797">
    <property type="entry name" value="Polysacc_synth"/>
</dbReference>
<keyword evidence="3 6" id="KW-0812">Transmembrane</keyword>
<feature type="transmembrane region" description="Helical" evidence="6">
    <location>
        <begin position="376"/>
        <end position="396"/>
    </location>
</feature>
<comment type="caution">
    <text evidence="7">The sequence shown here is derived from an EMBL/GenBank/DDBJ whole genome shotgun (WGS) entry which is preliminary data.</text>
</comment>